<proteinExistence type="predicted"/>
<dbReference type="OrthoDB" id="3255541at2759"/>
<evidence type="ECO:0008006" key="3">
    <source>
        <dbReference type="Google" id="ProtNLM"/>
    </source>
</evidence>
<organism evidence="1 2">
    <name type="scientific">Mycena sanguinolenta</name>
    <dbReference type="NCBI Taxonomy" id="230812"/>
    <lineage>
        <taxon>Eukaryota</taxon>
        <taxon>Fungi</taxon>
        <taxon>Dikarya</taxon>
        <taxon>Basidiomycota</taxon>
        <taxon>Agaricomycotina</taxon>
        <taxon>Agaricomycetes</taxon>
        <taxon>Agaricomycetidae</taxon>
        <taxon>Agaricales</taxon>
        <taxon>Marasmiineae</taxon>
        <taxon>Mycenaceae</taxon>
        <taxon>Mycena</taxon>
    </lineage>
</organism>
<evidence type="ECO:0000313" key="1">
    <source>
        <dbReference type="EMBL" id="KAF7353343.1"/>
    </source>
</evidence>
<accession>A0A8H6Y3A9</accession>
<name>A0A8H6Y3A9_9AGAR</name>
<reference evidence="1" key="1">
    <citation type="submission" date="2020-05" db="EMBL/GenBank/DDBJ databases">
        <title>Mycena genomes resolve the evolution of fungal bioluminescence.</title>
        <authorList>
            <person name="Tsai I.J."/>
        </authorList>
    </citation>
    <scope>NUCLEOTIDE SEQUENCE</scope>
    <source>
        <strain evidence="1">160909Yilan</strain>
    </source>
</reference>
<evidence type="ECO:0000313" key="2">
    <source>
        <dbReference type="Proteomes" id="UP000623467"/>
    </source>
</evidence>
<keyword evidence="2" id="KW-1185">Reference proteome</keyword>
<dbReference type="Proteomes" id="UP000623467">
    <property type="component" value="Unassembled WGS sequence"/>
</dbReference>
<dbReference type="AlphaFoldDB" id="A0A8H6Y3A9"/>
<sequence length="247" mass="28435">MSPRPRVRESLYSLAQVCRIFSDPALDLLWARQNTLGNILLCMPMDLWQVTGAGRRRFFRARRAIEPQDWVRFHVYAPRIRFLSLSNFRFDVAEDTWSPVFEMLSAAIDTPHIFPNLRMIWWSVTDPWFSYVHLFLCPTIKSLVLRGLKTPAHLALLPTLPQRCPLVTSITLRMAPQLQVSCHPRSLMVCGMMFLEKLDIGSIDQNAFEHLSRLATLKTLIIDSPPTLFHPMLLPMLVDSQTYASSP</sequence>
<dbReference type="EMBL" id="JACAZH010000012">
    <property type="protein sequence ID" value="KAF7353343.1"/>
    <property type="molecule type" value="Genomic_DNA"/>
</dbReference>
<protein>
    <recommendedName>
        <fullName evidence="3">F-box domain-containing protein</fullName>
    </recommendedName>
</protein>
<gene>
    <name evidence="1" type="ORF">MSAN_01522600</name>
</gene>
<comment type="caution">
    <text evidence="1">The sequence shown here is derived from an EMBL/GenBank/DDBJ whole genome shotgun (WGS) entry which is preliminary data.</text>
</comment>